<dbReference type="Gene3D" id="2.40.128.110">
    <property type="entry name" value="Lipid/polyisoprenoid-binding, YceI-like"/>
    <property type="match status" value="1"/>
</dbReference>
<accession>A0ABV7JP89</accession>
<dbReference type="PANTHER" id="PTHR34406:SF1">
    <property type="entry name" value="PROTEIN YCEI"/>
    <property type="match status" value="1"/>
</dbReference>
<dbReference type="InterPro" id="IPR036761">
    <property type="entry name" value="TTHA0802/YceI-like_sf"/>
</dbReference>
<dbReference type="Pfam" id="PF04264">
    <property type="entry name" value="YceI"/>
    <property type="match status" value="1"/>
</dbReference>
<dbReference type="Proteomes" id="UP001595526">
    <property type="component" value="Unassembled WGS sequence"/>
</dbReference>
<dbReference type="PANTHER" id="PTHR34406">
    <property type="entry name" value="PROTEIN YCEI"/>
    <property type="match status" value="1"/>
</dbReference>
<dbReference type="RefSeq" id="WP_379024016.1">
    <property type="nucleotide sequence ID" value="NZ_JBHRTA010000038.1"/>
</dbReference>
<feature type="domain" description="Lipid/polyisoprenoid-binding YceI-like" evidence="1">
    <location>
        <begin position="27"/>
        <end position="176"/>
    </location>
</feature>
<dbReference type="EMBL" id="JBHRTA010000038">
    <property type="protein sequence ID" value="MFC3198907.1"/>
    <property type="molecule type" value="Genomic_DNA"/>
</dbReference>
<comment type="caution">
    <text evidence="2">The sequence shown here is derived from an EMBL/GenBank/DDBJ whole genome shotgun (WGS) entry which is preliminary data.</text>
</comment>
<reference evidence="3" key="1">
    <citation type="journal article" date="2019" name="Int. J. Syst. Evol. Microbiol.">
        <title>The Global Catalogue of Microorganisms (GCM) 10K type strain sequencing project: providing services to taxonomists for standard genome sequencing and annotation.</title>
        <authorList>
            <consortium name="The Broad Institute Genomics Platform"/>
            <consortium name="The Broad Institute Genome Sequencing Center for Infectious Disease"/>
            <person name="Wu L."/>
            <person name="Ma J."/>
        </authorList>
    </citation>
    <scope>NUCLEOTIDE SEQUENCE [LARGE SCALE GENOMIC DNA]</scope>
    <source>
        <strain evidence="3">KCTC 52416</strain>
    </source>
</reference>
<organism evidence="2 3">
    <name type="scientific">Parapedobacter deserti</name>
    <dbReference type="NCBI Taxonomy" id="1912957"/>
    <lineage>
        <taxon>Bacteria</taxon>
        <taxon>Pseudomonadati</taxon>
        <taxon>Bacteroidota</taxon>
        <taxon>Sphingobacteriia</taxon>
        <taxon>Sphingobacteriales</taxon>
        <taxon>Sphingobacteriaceae</taxon>
        <taxon>Parapedobacter</taxon>
    </lineage>
</organism>
<evidence type="ECO:0000313" key="2">
    <source>
        <dbReference type="EMBL" id="MFC3198907.1"/>
    </source>
</evidence>
<dbReference type="InterPro" id="IPR007372">
    <property type="entry name" value="Lipid/polyisoprenoid-bd_YceI"/>
</dbReference>
<sequence length="180" mass="20467">MINVLVWLFVTILSLPAEAQGILIDKESRISFFSEAPLENISAETKKAASALDMDKYEIAFKVPIKSFVFKKRLMQEHFNENYMESDKFPYATFSGKINEPLDWQRNGAYQVTVSGNLEIHGVKKLYTTTATIEVSETMVGTTAKFRVRVVDHNIKIPRVVIKNIAEVVEVDVSATYRKQ</sequence>
<gene>
    <name evidence="2" type="ORF">ACFOET_14890</name>
</gene>
<dbReference type="SUPFAM" id="SSF101874">
    <property type="entry name" value="YceI-like"/>
    <property type="match status" value="1"/>
</dbReference>
<protein>
    <submittedName>
        <fullName evidence="2">YceI family protein</fullName>
    </submittedName>
</protein>
<name>A0ABV7JP89_9SPHI</name>
<evidence type="ECO:0000259" key="1">
    <source>
        <dbReference type="Pfam" id="PF04264"/>
    </source>
</evidence>
<proteinExistence type="predicted"/>
<keyword evidence="3" id="KW-1185">Reference proteome</keyword>
<evidence type="ECO:0000313" key="3">
    <source>
        <dbReference type="Proteomes" id="UP001595526"/>
    </source>
</evidence>